<keyword evidence="2" id="KW-0547">Nucleotide-binding</keyword>
<dbReference type="Proteomes" id="UP000283003">
    <property type="component" value="Unassembled WGS sequence"/>
</dbReference>
<dbReference type="EMBL" id="RXOL01000001">
    <property type="protein sequence ID" value="RVQ69195.1"/>
    <property type="molecule type" value="Genomic_DNA"/>
</dbReference>
<dbReference type="InterPro" id="IPR018181">
    <property type="entry name" value="Heat_shock_70_CS"/>
</dbReference>
<keyword evidence="3" id="KW-0067">ATP-binding</keyword>
<accession>A0A437H0P2</accession>
<dbReference type="PROSITE" id="PS01036">
    <property type="entry name" value="HSP70_3"/>
    <property type="match status" value="1"/>
</dbReference>
<evidence type="ECO:0000313" key="5">
    <source>
        <dbReference type="Proteomes" id="UP000283003"/>
    </source>
</evidence>
<dbReference type="PRINTS" id="PR00301">
    <property type="entry name" value="HEATSHOCK70"/>
</dbReference>
<evidence type="ECO:0000256" key="1">
    <source>
        <dbReference type="ARBA" id="ARBA00007381"/>
    </source>
</evidence>
<dbReference type="CDD" id="cd10231">
    <property type="entry name" value="ASKHA_NBD_HSP70_YegD-like"/>
    <property type="match status" value="1"/>
</dbReference>
<comment type="caution">
    <text evidence="4">The sequence shown here is derived from an EMBL/GenBank/DDBJ whole genome shotgun (WGS) entry which is preliminary data.</text>
</comment>
<dbReference type="OrthoDB" id="9807934at2"/>
<protein>
    <submittedName>
        <fullName evidence="4">Hsp70 family protein</fullName>
    </submittedName>
</protein>
<keyword evidence="5" id="KW-1185">Reference proteome</keyword>
<name>A0A437H0P2_9SPHN</name>
<gene>
    <name evidence="4" type="ORF">EKN06_03070</name>
</gene>
<reference evidence="4 5" key="1">
    <citation type="submission" date="2018-12" db="EMBL/GenBank/DDBJ databases">
        <title>Croceicoccus ponticola sp. nov., a lipolytic bacterium isolated from seawater.</title>
        <authorList>
            <person name="Yoon J.-H."/>
        </authorList>
    </citation>
    <scope>NUCLEOTIDE SEQUENCE [LARGE SCALE GENOMIC DNA]</scope>
    <source>
        <strain evidence="4 5">GM-16</strain>
    </source>
</reference>
<sequence>MPQDIEPPHAVGIDFGTTNSVIACMTGDGEAQLVNFAAPDGTGSVFRSALCFWQDDALRGGLGHEAGPWAISEFLDFPEGSRFLQSFKSLAGSSLFDQANLFGKKLKFEDLGQVFLRHLLTHGGDALRELPDRILVGRPVRYVGARPDPALARVRYDAMFALLGRPVKYVHEPLGAAYSFASRLTDPATVLVADFGGGTSDFSVVRLEAWGSQRRGVPLGSAGIGIAGDRFDYRIMDRLVLPLLGKGGTYRSFGKLVDIPAGHFTDFSDWSRLSLMRNRRTLDELAKLERNATDAAAIQRLIAVVDNELGYSLYETVGQLKRTLSTQTHAPFRFEGPGMVIEAEVARSDFESWIAPDMARIADTVDEALGSAGLGPERIDHVFLTGGSSQIPMVRAMFERRFGDSRIASGNELTSIAHGLALMAQDPDLDQWIIHEEEPA</sequence>
<dbReference type="InterPro" id="IPR013126">
    <property type="entry name" value="Hsp_70_fam"/>
</dbReference>
<dbReference type="PANTHER" id="PTHR42749:SF1">
    <property type="entry name" value="CELL SHAPE-DETERMINING PROTEIN MREB"/>
    <property type="match status" value="1"/>
</dbReference>
<evidence type="ECO:0000256" key="3">
    <source>
        <dbReference type="ARBA" id="ARBA00022840"/>
    </source>
</evidence>
<dbReference type="Pfam" id="PF00012">
    <property type="entry name" value="HSP70"/>
    <property type="match status" value="1"/>
</dbReference>
<dbReference type="InterPro" id="IPR043129">
    <property type="entry name" value="ATPase_NBD"/>
</dbReference>
<evidence type="ECO:0000313" key="4">
    <source>
        <dbReference type="EMBL" id="RVQ69195.1"/>
    </source>
</evidence>
<dbReference type="PANTHER" id="PTHR42749">
    <property type="entry name" value="CELL SHAPE-DETERMINING PROTEIN MREB"/>
    <property type="match status" value="1"/>
</dbReference>
<dbReference type="GO" id="GO:0140662">
    <property type="term" value="F:ATP-dependent protein folding chaperone"/>
    <property type="evidence" value="ECO:0007669"/>
    <property type="project" value="InterPro"/>
</dbReference>
<dbReference type="Gene3D" id="3.90.640.10">
    <property type="entry name" value="Actin, Chain A, domain 4"/>
    <property type="match status" value="2"/>
</dbReference>
<proteinExistence type="inferred from homology"/>
<dbReference type="AlphaFoldDB" id="A0A437H0P2"/>
<evidence type="ECO:0000256" key="2">
    <source>
        <dbReference type="ARBA" id="ARBA00022741"/>
    </source>
</evidence>
<comment type="similarity">
    <text evidence="1">Belongs to the heat shock protein 70 family.</text>
</comment>
<dbReference type="SUPFAM" id="SSF53067">
    <property type="entry name" value="Actin-like ATPase domain"/>
    <property type="match status" value="2"/>
</dbReference>
<dbReference type="Gene3D" id="3.30.420.40">
    <property type="match status" value="3"/>
</dbReference>
<dbReference type="GO" id="GO:0005524">
    <property type="term" value="F:ATP binding"/>
    <property type="evidence" value="ECO:0007669"/>
    <property type="project" value="UniProtKB-KW"/>
</dbReference>
<dbReference type="RefSeq" id="WP_127611385.1">
    <property type="nucleotide sequence ID" value="NZ_RXOL01000001.1"/>
</dbReference>
<dbReference type="InterPro" id="IPR042054">
    <property type="entry name" value="YegD-like"/>
</dbReference>
<organism evidence="4 5">
    <name type="scientific">Croceicoccus ponticola</name>
    <dbReference type="NCBI Taxonomy" id="2217664"/>
    <lineage>
        <taxon>Bacteria</taxon>
        <taxon>Pseudomonadati</taxon>
        <taxon>Pseudomonadota</taxon>
        <taxon>Alphaproteobacteria</taxon>
        <taxon>Sphingomonadales</taxon>
        <taxon>Erythrobacteraceae</taxon>
        <taxon>Croceicoccus</taxon>
    </lineage>
</organism>